<feature type="transmembrane region" description="Helical" evidence="1">
    <location>
        <begin position="158"/>
        <end position="175"/>
    </location>
</feature>
<reference evidence="2" key="1">
    <citation type="submission" date="2021-01" db="EMBL/GenBank/DDBJ databases">
        <title>Ramlibacter sp. strain AW1 16S ribosomal RNA gene Genome sequencing and assembly.</title>
        <authorList>
            <person name="Kang M."/>
        </authorList>
    </citation>
    <scope>NUCLEOTIDE SEQUENCE</scope>
    <source>
        <strain evidence="2">AW1</strain>
    </source>
</reference>
<feature type="transmembrane region" description="Helical" evidence="1">
    <location>
        <begin position="380"/>
        <end position="400"/>
    </location>
</feature>
<keyword evidence="1" id="KW-0472">Membrane</keyword>
<feature type="transmembrane region" description="Helical" evidence="1">
    <location>
        <begin position="182"/>
        <end position="199"/>
    </location>
</feature>
<feature type="transmembrane region" description="Helical" evidence="1">
    <location>
        <begin position="323"/>
        <end position="344"/>
    </location>
</feature>
<feature type="transmembrane region" description="Helical" evidence="1">
    <location>
        <begin position="292"/>
        <end position="311"/>
    </location>
</feature>
<feature type="transmembrane region" description="Helical" evidence="1">
    <location>
        <begin position="28"/>
        <end position="53"/>
    </location>
</feature>
<feature type="transmembrane region" description="Helical" evidence="1">
    <location>
        <begin position="104"/>
        <end position="121"/>
    </location>
</feature>
<evidence type="ECO:0000313" key="2">
    <source>
        <dbReference type="EMBL" id="MBL0422265.1"/>
    </source>
</evidence>
<feature type="transmembrane region" description="Helical" evidence="1">
    <location>
        <begin position="133"/>
        <end position="152"/>
    </location>
</feature>
<dbReference type="Proteomes" id="UP000613011">
    <property type="component" value="Unassembled WGS sequence"/>
</dbReference>
<feature type="transmembrane region" description="Helical" evidence="1">
    <location>
        <begin position="205"/>
        <end position="222"/>
    </location>
</feature>
<accession>A0A936ZW80</accession>
<comment type="caution">
    <text evidence="2">The sequence shown here is derived from an EMBL/GenBank/DDBJ whole genome shotgun (WGS) entry which is preliminary data.</text>
</comment>
<keyword evidence="1" id="KW-0812">Transmembrane</keyword>
<dbReference type="RefSeq" id="WP_201685333.1">
    <property type="nucleotide sequence ID" value="NZ_JAEQNA010000007.1"/>
</dbReference>
<evidence type="ECO:0000256" key="1">
    <source>
        <dbReference type="SAM" id="Phobius"/>
    </source>
</evidence>
<organism evidence="2 3">
    <name type="scientific">Ramlibacter aurantiacus</name>
    <dbReference type="NCBI Taxonomy" id="2801330"/>
    <lineage>
        <taxon>Bacteria</taxon>
        <taxon>Pseudomonadati</taxon>
        <taxon>Pseudomonadota</taxon>
        <taxon>Betaproteobacteria</taxon>
        <taxon>Burkholderiales</taxon>
        <taxon>Comamonadaceae</taxon>
        <taxon>Ramlibacter</taxon>
    </lineage>
</organism>
<keyword evidence="3" id="KW-1185">Reference proteome</keyword>
<sequence length="692" mass="77110">MNSSLELDSLAGNRGRNGVSTKRSSTRLVGIGIALALVWAAINLPAVFLSGWFPLDLPELFFMGENLEERLAWIISPYNGSGRYFPVYWLYHCLQYPLFGSRTGAYLLTQSLLFLAGTLIASRLTTSLSRSTMAGAVVFGAIYLGTSIGENLTTVGKAEPLSFVLVVCVLMLARIQMLQEALSIRRGLAIAVLFAIAMLTKETSMVLLGFAGVGAALSWMANRIEPTGRKIESETRQYLWFFGWLAAGLALAKLPYLLFPRTDVRKSYTSYEVSWGLIEENLRFYLWQHPDILFFGVLSVGTLLILWQRQLRVAATEAQAQKDLIFVSSLCALGWGYWLALLIWRWPMTYYLLLPSVAFKVCAIYALVQIRRTYGSGLAYRTAVLFTVAMLVYSAAQIYYVTASQIAYSRIYTAALHKVATLPGIDRSRLILDTYPFFAEQIGGTSRLLKTQLGVPLEVRGIGELTDPAVLNKDVMDILGIDPAAVDSNTRSLPNSGDYVLSFTGRLMGLWFLRGVAPFYNDSSLLQAQGWYDMDVVAESEIRFPAWFPHVWHHRPAVEHSSVGYKLYKVKDDKPRFFWKGRFPDGWIGPAASLVVSDRFAAPLSVKFSVPAHTLPVTLAISRNDEPFKTIEVGTPDELVINLAAADSVGDTEWKFNVSRSFVPKEMNINRDKRRLAARIALSPDPARQTTP</sequence>
<feature type="transmembrane region" description="Helical" evidence="1">
    <location>
        <begin position="350"/>
        <end position="368"/>
    </location>
</feature>
<protein>
    <submittedName>
        <fullName evidence="2">Uncharacterized protein</fullName>
    </submittedName>
</protein>
<dbReference type="AlphaFoldDB" id="A0A936ZW80"/>
<dbReference type="EMBL" id="JAEQNA010000007">
    <property type="protein sequence ID" value="MBL0422265.1"/>
    <property type="molecule type" value="Genomic_DNA"/>
</dbReference>
<keyword evidence="1" id="KW-1133">Transmembrane helix</keyword>
<gene>
    <name evidence="2" type="ORF">JI739_18095</name>
</gene>
<feature type="transmembrane region" description="Helical" evidence="1">
    <location>
        <begin position="238"/>
        <end position="259"/>
    </location>
</feature>
<proteinExistence type="predicted"/>
<name>A0A936ZW80_9BURK</name>
<evidence type="ECO:0000313" key="3">
    <source>
        <dbReference type="Proteomes" id="UP000613011"/>
    </source>
</evidence>